<feature type="transmembrane region" description="Helical" evidence="1">
    <location>
        <begin position="161"/>
        <end position="181"/>
    </location>
</feature>
<evidence type="ECO:0000313" key="2">
    <source>
        <dbReference type="EMBL" id="XDV66306.1"/>
    </source>
</evidence>
<gene>
    <name evidence="2" type="ORF">AB5J51_26975</name>
</gene>
<keyword evidence="1" id="KW-0472">Membrane</keyword>
<feature type="transmembrane region" description="Helical" evidence="1">
    <location>
        <begin position="473"/>
        <end position="495"/>
    </location>
</feature>
<feature type="transmembrane region" description="Helical" evidence="1">
    <location>
        <begin position="732"/>
        <end position="752"/>
    </location>
</feature>
<evidence type="ECO:0008006" key="3">
    <source>
        <dbReference type="Google" id="ProtNLM"/>
    </source>
</evidence>
<feature type="transmembrane region" description="Helical" evidence="1">
    <location>
        <begin position="429"/>
        <end position="453"/>
    </location>
</feature>
<protein>
    <recommendedName>
        <fullName evidence="3">Tape measure protein</fullName>
    </recommendedName>
</protein>
<feature type="transmembrane region" description="Helical" evidence="1">
    <location>
        <begin position="527"/>
        <end position="550"/>
    </location>
</feature>
<dbReference type="AlphaFoldDB" id="A0AB39YB05"/>
<organism evidence="2">
    <name type="scientific">Streptomyces sp. R33</name>
    <dbReference type="NCBI Taxonomy" id="3238629"/>
    <lineage>
        <taxon>Bacteria</taxon>
        <taxon>Bacillati</taxon>
        <taxon>Actinomycetota</taxon>
        <taxon>Actinomycetes</taxon>
        <taxon>Kitasatosporales</taxon>
        <taxon>Streptomycetaceae</taxon>
        <taxon>Streptomyces</taxon>
    </lineage>
</organism>
<reference evidence="2" key="1">
    <citation type="submission" date="2024-08" db="EMBL/GenBank/DDBJ databases">
        <authorList>
            <person name="Yu S.T."/>
        </authorList>
    </citation>
    <scope>NUCLEOTIDE SEQUENCE</scope>
    <source>
        <strain evidence="2">R33</strain>
    </source>
</reference>
<keyword evidence="1" id="KW-0812">Transmembrane</keyword>
<feature type="transmembrane region" description="Helical" evidence="1">
    <location>
        <begin position="557"/>
        <end position="580"/>
    </location>
</feature>
<feature type="transmembrane region" description="Helical" evidence="1">
    <location>
        <begin position="502"/>
        <end position="521"/>
    </location>
</feature>
<accession>A0AB39YB05</accession>
<dbReference type="EMBL" id="CP165727">
    <property type="protein sequence ID" value="XDV66306.1"/>
    <property type="molecule type" value="Genomic_DNA"/>
</dbReference>
<proteinExistence type="predicted"/>
<keyword evidence="1" id="KW-1133">Transmembrane helix</keyword>
<evidence type="ECO:0000256" key="1">
    <source>
        <dbReference type="SAM" id="Phobius"/>
    </source>
</evidence>
<name>A0AB39YB05_9ACTN</name>
<dbReference type="RefSeq" id="WP_369778831.1">
    <property type="nucleotide sequence ID" value="NZ_CP165727.1"/>
</dbReference>
<sequence length="873" mass="87846">MAMTIGELVAVIRADESDLTRGLARAQLQTEGFAVDAGGRLRDLAGRFVTGSAVMNRALSSTAEAVEEVAEETTETAAVVEVETRTMAMRFRALARAADDMSDSLGARLGRAVTNLRSLNIDTDRLGSMAGRIGGVAMGFAKVGAAIGAAVPLAAGLAATVAQIAPAAGVAATGIFAVVLATQALKLGMKGVGDAIGAAMDPSDPEKFAESIKGLAPSAQAFAKEVRTLQPQFKAMQQGIQQNLFAGFDGILKEMGTSTLPVLKNGLLNTSGALNLMGKNIGNTAIGMSKSGVLGQAISGANTGLYNLARIPSQIVLGLTQVGAAAAPAFGRLTAAAGAGADKLSEKLSKAFESGGMERAIDHAIALIKQLGSILGNVGSIIKSVFGAAEASGGGFLGTLQKITGSLATAFARPEVQAGLRAIFQTMSVLASTVGPLLVTALQAVAPVFTALGTPVQHLISALGAGLQPIIKALGPVLTLAAVAVGALIDAVAPLLPIIGNLIAQLLPVLSPLLVLVASVFRQLAPLVAQVAAALASALTPILAALLPVIQPIVDALGTLVQAVLPVLIALTAAVTPIFTQLAGTLAQLLVALAPVIAQLILLAADVLVRLTPMLITTAQLVGKLASVLGGELALVVQSVVVPALRAVAALLAGDFSGAWAAAKTMVAGAVAYFVRLLVELPGKAGAALAGLAGVLWGRIVEAGNQMISGAKDRIGVLIGHIRSIRDMARDALGSLGSVLWSAGASLIGGLIDGVKSKISSLKSTLGGITSSLPDWKGPAPVDARILRPSGRLIMQGLQQGITDGTRALQQQLGGLTGSLPGMALGSMGAGGMGYGAGPTRVIVQLEGPHEIKRLIRDIVAVDGAGSVQRAFG</sequence>
<feature type="transmembrane region" description="Helical" evidence="1">
    <location>
        <begin position="586"/>
        <end position="609"/>
    </location>
</feature>
<feature type="transmembrane region" description="Helical" evidence="1">
    <location>
        <begin position="133"/>
        <end position="155"/>
    </location>
</feature>